<sequence length="187" mass="20890">MTEAPRFNVIDLLTRQDVEKISGHVREDATKGAGKLASMSKLKLSKSWISERLHKELEMDALEVVGQAWVNAREIKAAAKRTRENPGTTEFITLGKHTIGQDINPYVTLNFAGMDHEILEITIKVQAKFEAVQLSITDGHVTHLTGDKCTLGAIAKYGETKLYDKSDWKEYDLPGEFWFTGDGIKIA</sequence>
<protein>
    <submittedName>
        <fullName evidence="1">Uncharacterized protein</fullName>
    </submittedName>
</protein>
<accession>A0A3B0SA31</accession>
<dbReference type="AlphaFoldDB" id="A0A3B0SA31"/>
<reference evidence="1" key="1">
    <citation type="submission" date="2018-06" db="EMBL/GenBank/DDBJ databases">
        <authorList>
            <person name="Zhirakovskaya E."/>
        </authorList>
    </citation>
    <scope>NUCLEOTIDE SEQUENCE</scope>
</reference>
<dbReference type="EMBL" id="UOEF01000363">
    <property type="protein sequence ID" value="VAW03115.1"/>
    <property type="molecule type" value="Genomic_DNA"/>
</dbReference>
<organism evidence="1">
    <name type="scientific">hydrothermal vent metagenome</name>
    <dbReference type="NCBI Taxonomy" id="652676"/>
    <lineage>
        <taxon>unclassified sequences</taxon>
        <taxon>metagenomes</taxon>
        <taxon>ecological metagenomes</taxon>
    </lineage>
</organism>
<evidence type="ECO:0000313" key="1">
    <source>
        <dbReference type="EMBL" id="VAW03115.1"/>
    </source>
</evidence>
<proteinExistence type="predicted"/>
<gene>
    <name evidence="1" type="ORF">MNBD_ALPHA04-1541</name>
</gene>
<name>A0A3B0SA31_9ZZZZ</name>